<sequence>MAGPGLMDLPVEILIKIIQLAIPPMVLPEELHLVGWMSNPNERAATGAIMGVCHKFRNLLLKTRPLTGHAVAGQKFTFDVERDTLLVHSMNIPDFLKTPRLPNLHAVRRLVTLLDYPIGWGSYDYLQRTLLGLRQPWAINVMAHDALDTAYEENLPFETSFTVAQELGSLWEIGIVIQNAPGWYIDSFQQFGPQPEHRRTDPASGSLPQPIHHTGLRWTNPRLEHYKDRYEIPMIGLHGYSNTRRDRRNPRQQEYSQGGQWAGFRIYLETQEVEFRPLTWDEVEPLVHQQKQPENGRKLREGQDPEFVSRI</sequence>
<dbReference type="EMBL" id="JAAOAS010000092">
    <property type="protein sequence ID" value="KAF5595331.1"/>
    <property type="molecule type" value="Genomic_DNA"/>
</dbReference>
<dbReference type="OrthoDB" id="5090029at2759"/>
<name>A0A8H5PEH0_9HYPO</name>
<evidence type="ECO:0000313" key="2">
    <source>
        <dbReference type="EMBL" id="KAF5595331.1"/>
    </source>
</evidence>
<feature type="region of interest" description="Disordered" evidence="1">
    <location>
        <begin position="194"/>
        <end position="214"/>
    </location>
</feature>
<feature type="compositionally biased region" description="Basic and acidic residues" evidence="1">
    <location>
        <begin position="294"/>
        <end position="311"/>
    </location>
</feature>
<evidence type="ECO:0000256" key="1">
    <source>
        <dbReference type="SAM" id="MobiDB-lite"/>
    </source>
</evidence>
<dbReference type="AlphaFoldDB" id="A0A8H5PEH0"/>
<evidence type="ECO:0008006" key="4">
    <source>
        <dbReference type="Google" id="ProtNLM"/>
    </source>
</evidence>
<proteinExistence type="predicted"/>
<organism evidence="2 3">
    <name type="scientific">Fusarium pseudocircinatum</name>
    <dbReference type="NCBI Taxonomy" id="56676"/>
    <lineage>
        <taxon>Eukaryota</taxon>
        <taxon>Fungi</taxon>
        <taxon>Dikarya</taxon>
        <taxon>Ascomycota</taxon>
        <taxon>Pezizomycotina</taxon>
        <taxon>Sordariomycetes</taxon>
        <taxon>Hypocreomycetidae</taxon>
        <taxon>Hypocreales</taxon>
        <taxon>Nectriaceae</taxon>
        <taxon>Fusarium</taxon>
        <taxon>Fusarium fujikuroi species complex</taxon>
    </lineage>
</organism>
<protein>
    <recommendedName>
        <fullName evidence="4">F-box domain-containing protein</fullName>
    </recommendedName>
</protein>
<gene>
    <name evidence="2" type="ORF">FPCIR_4491</name>
</gene>
<comment type="caution">
    <text evidence="2">The sequence shown here is derived from an EMBL/GenBank/DDBJ whole genome shotgun (WGS) entry which is preliminary data.</text>
</comment>
<reference evidence="2 3" key="1">
    <citation type="submission" date="2020-05" db="EMBL/GenBank/DDBJ databases">
        <title>Identification and distribution of gene clusters putatively required for synthesis of sphingolipid metabolism inhibitors in phylogenetically diverse species of the filamentous fungus Fusarium.</title>
        <authorList>
            <person name="Kim H.-S."/>
            <person name="Busman M."/>
            <person name="Brown D.W."/>
            <person name="Divon H."/>
            <person name="Uhlig S."/>
            <person name="Proctor R.H."/>
        </authorList>
    </citation>
    <scope>NUCLEOTIDE SEQUENCE [LARGE SCALE GENOMIC DNA]</scope>
    <source>
        <strain evidence="2 3">NRRL 36939</strain>
    </source>
</reference>
<dbReference type="Proteomes" id="UP000546213">
    <property type="component" value="Unassembled WGS sequence"/>
</dbReference>
<feature type="region of interest" description="Disordered" evidence="1">
    <location>
        <begin position="286"/>
        <end position="311"/>
    </location>
</feature>
<keyword evidence="3" id="KW-1185">Reference proteome</keyword>
<evidence type="ECO:0000313" key="3">
    <source>
        <dbReference type="Proteomes" id="UP000546213"/>
    </source>
</evidence>
<accession>A0A8H5PEH0</accession>